<feature type="transmembrane region" description="Helical" evidence="1">
    <location>
        <begin position="13"/>
        <end position="35"/>
    </location>
</feature>
<keyword evidence="1" id="KW-0812">Transmembrane</keyword>
<dbReference type="RefSeq" id="WP_122225295.1">
    <property type="nucleotide sequence ID" value="NZ_CP103785.1"/>
</dbReference>
<evidence type="ECO:0000256" key="1">
    <source>
        <dbReference type="SAM" id="Phobius"/>
    </source>
</evidence>
<accession>A0A421NYP6</accession>
<reference evidence="3" key="1">
    <citation type="submission" date="2016-11" db="EMBL/GenBank/DDBJ databases">
        <title>Genome sequence of Candidatus Phytoplasma solani strain SA-1.</title>
        <authorList>
            <person name="Haryono M."/>
            <person name="Samarzija I."/>
            <person name="Seruga Music M."/>
            <person name="Hogenhout S."/>
            <person name="Kuo C.-H."/>
        </authorList>
    </citation>
    <scope>NUCLEOTIDE SEQUENCE [LARGE SCALE GENOMIC DNA]</scope>
    <source>
        <strain evidence="3">SA-1</strain>
    </source>
</reference>
<comment type="caution">
    <text evidence="2">The sequence shown here is derived from an EMBL/GenBank/DDBJ whole genome shotgun (WGS) entry which is preliminary data.</text>
</comment>
<keyword evidence="1" id="KW-1133">Transmembrane helix</keyword>
<dbReference type="Proteomes" id="UP000283896">
    <property type="component" value="Unassembled WGS sequence"/>
</dbReference>
<dbReference type="EMBL" id="MPBG01000001">
    <property type="protein sequence ID" value="RMI89128.1"/>
    <property type="molecule type" value="Genomic_DNA"/>
</dbReference>
<protein>
    <submittedName>
        <fullName evidence="2">Uncharacterized protein</fullName>
    </submittedName>
</protein>
<dbReference type="AlphaFoldDB" id="A0A421NYP6"/>
<evidence type="ECO:0000313" key="2">
    <source>
        <dbReference type="EMBL" id="RMI89128.1"/>
    </source>
</evidence>
<keyword evidence="3" id="KW-1185">Reference proteome</keyword>
<keyword evidence="1" id="KW-0472">Membrane</keyword>
<name>A0A421NYP6_9MOLU</name>
<evidence type="ECO:0000313" key="3">
    <source>
        <dbReference type="Proteomes" id="UP000283896"/>
    </source>
</evidence>
<gene>
    <name evidence="2" type="ORF">PSSA1_v1c0070</name>
</gene>
<proteinExistence type="predicted"/>
<sequence length="134" mass="15688">MIDIISMLKLKRFLNTLLGFMIVFGVIFLFVRAYLKTKKVETKRFKIIKTIDDVKIAMLHCKDDMLKQAISIRIKTILKRINDFTVNTLVAGEFWSFLLIGTFSNRQYNLINNELEEHLETLAKIQVQLPKPII</sequence>
<organism evidence="2 3">
    <name type="scientific">Candidatus Phytoplasma solani</name>
    <dbReference type="NCBI Taxonomy" id="69896"/>
    <lineage>
        <taxon>Bacteria</taxon>
        <taxon>Bacillati</taxon>
        <taxon>Mycoplasmatota</taxon>
        <taxon>Mollicutes</taxon>
        <taxon>Acholeplasmatales</taxon>
        <taxon>Acholeplasmataceae</taxon>
        <taxon>Candidatus Phytoplasma</taxon>
        <taxon>16SrXII (Stolbur group)</taxon>
    </lineage>
</organism>